<dbReference type="EMBL" id="CAEY01000038">
    <property type="status" value="NOT_ANNOTATED_CDS"/>
    <property type="molecule type" value="Genomic_DNA"/>
</dbReference>
<dbReference type="InterPro" id="IPR036055">
    <property type="entry name" value="LDL_receptor-like_sf"/>
</dbReference>
<keyword evidence="3" id="KW-1133">Transmembrane helix</keyword>
<dbReference type="AlphaFoldDB" id="T1KFS2"/>
<keyword evidence="3" id="KW-0472">Membrane</keyword>
<dbReference type="CDD" id="cd00112">
    <property type="entry name" value="LDLa"/>
    <property type="match status" value="1"/>
</dbReference>
<dbReference type="STRING" id="32264.T1KFS2"/>
<dbReference type="OrthoDB" id="9990982at2759"/>
<dbReference type="KEGG" id="tut:107363434"/>
<reference evidence="5" key="1">
    <citation type="submission" date="2011-08" db="EMBL/GenBank/DDBJ databases">
        <authorList>
            <person name="Rombauts S."/>
        </authorList>
    </citation>
    <scope>NUCLEOTIDE SEQUENCE</scope>
    <source>
        <strain evidence="5">London</strain>
    </source>
</reference>
<feature type="disulfide bond" evidence="2">
    <location>
        <begin position="213"/>
        <end position="228"/>
    </location>
</feature>
<feature type="transmembrane region" description="Helical" evidence="3">
    <location>
        <begin position="12"/>
        <end position="30"/>
    </location>
</feature>
<evidence type="ECO:0000313" key="5">
    <source>
        <dbReference type="Proteomes" id="UP000015104"/>
    </source>
</evidence>
<feature type="disulfide bond" evidence="2">
    <location>
        <begin position="201"/>
        <end position="219"/>
    </location>
</feature>
<reference evidence="4" key="2">
    <citation type="submission" date="2015-06" db="UniProtKB">
        <authorList>
            <consortium name="EnsemblMetazoa"/>
        </authorList>
    </citation>
    <scope>IDENTIFICATION</scope>
</reference>
<dbReference type="SUPFAM" id="SSF57424">
    <property type="entry name" value="LDL receptor-like module"/>
    <property type="match status" value="1"/>
</dbReference>
<proteinExistence type="predicted"/>
<evidence type="ECO:0000256" key="3">
    <source>
        <dbReference type="SAM" id="Phobius"/>
    </source>
</evidence>
<evidence type="ECO:0000256" key="2">
    <source>
        <dbReference type="PROSITE-ProRule" id="PRU00124"/>
    </source>
</evidence>
<feature type="transmembrane region" description="Helical" evidence="3">
    <location>
        <begin position="235"/>
        <end position="255"/>
    </location>
</feature>
<evidence type="ECO:0000256" key="1">
    <source>
        <dbReference type="ARBA" id="ARBA00023157"/>
    </source>
</evidence>
<sequence>MSNIMYEMSTINLISVYYFIFSLISVNQIVSSRLYYPEYYILEKCTPPDNPKPINLTNTEGGSAAYFEWPSKNESLIKPTQTCVIVVQSPPGQGLILHPVSLDLTRFAGKIVIYQLHLSASVANIIYDLDDSVHFDSFDNHRVKSVTLNSLPGDEKTVVLFEFQLNSNQSDWNQLLFKFLVTSFIHVPELGHCPDAFYFDCGSGQCIRQSLHCDGISNCADGFDEHDCALEAHEIFFIVLGIFIMLIIVVGLIWYAHKKESMDLPVVQGNDAKKNSLGNTKV</sequence>
<dbReference type="EnsemblMetazoa" id="tetur10g04150.1">
    <property type="protein sequence ID" value="tetur10g04150.1"/>
    <property type="gene ID" value="tetur10g04150"/>
</dbReference>
<gene>
    <name evidence="4" type="primary">107363434</name>
</gene>
<dbReference type="Pfam" id="PF00057">
    <property type="entry name" value="Ldl_recept_a"/>
    <property type="match status" value="1"/>
</dbReference>
<organism evidence="4 5">
    <name type="scientific">Tetranychus urticae</name>
    <name type="common">Two-spotted spider mite</name>
    <dbReference type="NCBI Taxonomy" id="32264"/>
    <lineage>
        <taxon>Eukaryota</taxon>
        <taxon>Metazoa</taxon>
        <taxon>Ecdysozoa</taxon>
        <taxon>Arthropoda</taxon>
        <taxon>Chelicerata</taxon>
        <taxon>Arachnida</taxon>
        <taxon>Acari</taxon>
        <taxon>Acariformes</taxon>
        <taxon>Trombidiformes</taxon>
        <taxon>Prostigmata</taxon>
        <taxon>Eleutherengona</taxon>
        <taxon>Raphignathae</taxon>
        <taxon>Tetranychoidea</taxon>
        <taxon>Tetranychidae</taxon>
        <taxon>Tetranychus</taxon>
    </lineage>
</organism>
<dbReference type="Gene3D" id="4.10.400.10">
    <property type="entry name" value="Low-density Lipoprotein Receptor"/>
    <property type="match status" value="1"/>
</dbReference>
<keyword evidence="1 2" id="KW-1015">Disulfide bond</keyword>
<protein>
    <recommendedName>
        <fullName evidence="6">CUB domain-containing protein</fullName>
    </recommendedName>
</protein>
<dbReference type="SMART" id="SM00192">
    <property type="entry name" value="LDLa"/>
    <property type="match status" value="1"/>
</dbReference>
<keyword evidence="3" id="KW-0812">Transmembrane</keyword>
<dbReference type="HOGENOM" id="CLU_988053_0_0_1"/>
<evidence type="ECO:0008006" key="6">
    <source>
        <dbReference type="Google" id="ProtNLM"/>
    </source>
</evidence>
<accession>T1KFS2</accession>
<keyword evidence="5" id="KW-1185">Reference proteome</keyword>
<comment type="caution">
    <text evidence="2">Lacks conserved residue(s) required for the propagation of feature annotation.</text>
</comment>
<evidence type="ECO:0000313" key="4">
    <source>
        <dbReference type="EnsemblMetazoa" id="tetur10g04150.1"/>
    </source>
</evidence>
<name>T1KFS2_TETUR</name>
<dbReference type="PROSITE" id="PS50068">
    <property type="entry name" value="LDLRA_2"/>
    <property type="match status" value="1"/>
</dbReference>
<dbReference type="Proteomes" id="UP000015104">
    <property type="component" value="Unassembled WGS sequence"/>
</dbReference>
<dbReference type="InterPro" id="IPR002172">
    <property type="entry name" value="LDrepeatLR_classA_rpt"/>
</dbReference>
<dbReference type="OMA" id="IMLTINC"/>